<feature type="compositionally biased region" description="Acidic residues" evidence="1">
    <location>
        <begin position="98"/>
        <end position="118"/>
    </location>
</feature>
<dbReference type="Proteomes" id="UP000887568">
    <property type="component" value="Unplaced"/>
</dbReference>
<keyword evidence="3" id="KW-1185">Reference proteome</keyword>
<feature type="region of interest" description="Disordered" evidence="1">
    <location>
        <begin position="268"/>
        <end position="299"/>
    </location>
</feature>
<feature type="region of interest" description="Disordered" evidence="1">
    <location>
        <begin position="87"/>
        <end position="133"/>
    </location>
</feature>
<reference evidence="2" key="1">
    <citation type="submission" date="2022-11" db="UniProtKB">
        <authorList>
            <consortium name="EnsemblMetazoa"/>
        </authorList>
    </citation>
    <scope>IDENTIFICATION</scope>
</reference>
<protein>
    <submittedName>
        <fullName evidence="2">Uncharacterized protein</fullName>
    </submittedName>
</protein>
<dbReference type="AlphaFoldDB" id="A0A913ZS37"/>
<evidence type="ECO:0000313" key="3">
    <source>
        <dbReference type="Proteomes" id="UP000887568"/>
    </source>
</evidence>
<accession>A0A913ZS37</accession>
<evidence type="ECO:0000256" key="1">
    <source>
        <dbReference type="SAM" id="MobiDB-lite"/>
    </source>
</evidence>
<dbReference type="RefSeq" id="XP_038054209.1">
    <property type="nucleotide sequence ID" value="XM_038198281.1"/>
</dbReference>
<organism evidence="2 3">
    <name type="scientific">Patiria miniata</name>
    <name type="common">Bat star</name>
    <name type="synonym">Asterina miniata</name>
    <dbReference type="NCBI Taxonomy" id="46514"/>
    <lineage>
        <taxon>Eukaryota</taxon>
        <taxon>Metazoa</taxon>
        <taxon>Echinodermata</taxon>
        <taxon>Eleutherozoa</taxon>
        <taxon>Asterozoa</taxon>
        <taxon>Asteroidea</taxon>
        <taxon>Valvatacea</taxon>
        <taxon>Valvatida</taxon>
        <taxon>Asterinidae</taxon>
        <taxon>Patiria</taxon>
    </lineage>
</organism>
<dbReference type="GeneID" id="119726549"/>
<sequence length="351" mass="38602">MRQVNNYFVLWYANALVQEKHNDSYGGANCYPHYFESTLRMNTWNAQVHMMRFLLYCLLLLLTVGMSSGDDSAELLAGEFVPANGADPPGGLLVSSKEEDDDDDDEGLEVNSSEEDLVDGPTGKLKGTGVPRPGELVGNGEPLVCGDTSEENSPNGCVREEGLCVFLTNKKTKWYCSLCSVDMTSNHIQKIFPKNDKCKDKPSNGCKYPNPDVVPVTPTQVDTNTHVCGKKSGAFQWYCSYCSVEKNNANFRPRKACRRNNAKTDTLCIGQPQEDIPSTSPPDLPTTEAPTTSPRTVFPPLQPLCIPDSQGTYSNCPCPTDYKVPKMNFALPDIVTRSGKPSPIPDRENPQ</sequence>
<name>A0A913ZS37_PATMI</name>
<evidence type="ECO:0000313" key="2">
    <source>
        <dbReference type="EnsemblMetazoa" id="XP_038054209.1"/>
    </source>
</evidence>
<dbReference type="EnsemblMetazoa" id="XM_038198281.1">
    <property type="protein sequence ID" value="XP_038054209.1"/>
    <property type="gene ID" value="LOC119726549"/>
</dbReference>
<proteinExistence type="predicted"/>